<evidence type="ECO:0000256" key="1">
    <source>
        <dbReference type="SAM" id="SignalP"/>
    </source>
</evidence>
<keyword evidence="1" id="KW-0732">Signal</keyword>
<sequence length="92" mass="10018">MLLVPVVMALSIWKMKTASALPWASRVIVNPAPTAIGFAGGFLPEAMAAIPDLQSPVTTSLAPREIVECFQSSLWDEDRQRMISYREANQAG</sequence>
<protein>
    <submittedName>
        <fullName evidence="2">Uncharacterized protein</fullName>
    </submittedName>
</protein>
<accession>A0A1F6TQK0</accession>
<dbReference type="AlphaFoldDB" id="A0A1F6TQK0"/>
<evidence type="ECO:0000313" key="3">
    <source>
        <dbReference type="Proteomes" id="UP000178885"/>
    </source>
</evidence>
<dbReference type="STRING" id="1817760.A2151_07980"/>
<evidence type="ECO:0000313" key="2">
    <source>
        <dbReference type="EMBL" id="OGI47400.1"/>
    </source>
</evidence>
<dbReference type="EMBL" id="MFSU01000057">
    <property type="protein sequence ID" value="OGI47400.1"/>
    <property type="molecule type" value="Genomic_DNA"/>
</dbReference>
<dbReference type="Proteomes" id="UP000178885">
    <property type="component" value="Unassembled WGS sequence"/>
</dbReference>
<proteinExistence type="predicted"/>
<reference evidence="2 3" key="1">
    <citation type="journal article" date="2016" name="Nat. Commun.">
        <title>Thousands of microbial genomes shed light on interconnected biogeochemical processes in an aquifer system.</title>
        <authorList>
            <person name="Anantharaman K."/>
            <person name="Brown C.T."/>
            <person name="Hug L.A."/>
            <person name="Sharon I."/>
            <person name="Castelle C.J."/>
            <person name="Probst A.J."/>
            <person name="Thomas B.C."/>
            <person name="Singh A."/>
            <person name="Wilkins M.J."/>
            <person name="Karaoz U."/>
            <person name="Brodie E.L."/>
            <person name="Williams K.H."/>
            <person name="Hubbard S.S."/>
            <person name="Banfield J.F."/>
        </authorList>
    </citation>
    <scope>NUCLEOTIDE SEQUENCE [LARGE SCALE GENOMIC DNA]</scope>
</reference>
<feature type="chain" id="PRO_5009526778" evidence="1">
    <location>
        <begin position="21"/>
        <end position="92"/>
    </location>
</feature>
<feature type="signal peptide" evidence="1">
    <location>
        <begin position="1"/>
        <end position="20"/>
    </location>
</feature>
<gene>
    <name evidence="2" type="ORF">A2151_07980</name>
</gene>
<name>A0A1F6TQK0_9PROT</name>
<organism evidence="2 3">
    <name type="scientific">Candidatus Muproteobacteria bacterium RBG_16_65_34</name>
    <dbReference type="NCBI Taxonomy" id="1817760"/>
    <lineage>
        <taxon>Bacteria</taxon>
        <taxon>Pseudomonadati</taxon>
        <taxon>Pseudomonadota</taxon>
        <taxon>Candidatus Muproteobacteria</taxon>
    </lineage>
</organism>
<comment type="caution">
    <text evidence="2">The sequence shown here is derived from an EMBL/GenBank/DDBJ whole genome shotgun (WGS) entry which is preliminary data.</text>
</comment>